<keyword evidence="7" id="KW-0949">S-adenosyl-L-methionine</keyword>
<keyword evidence="11" id="KW-0408">Iron</keyword>
<dbReference type="GO" id="GO:0000049">
    <property type="term" value="F:tRNA binding"/>
    <property type="evidence" value="ECO:0007669"/>
    <property type="project" value="UniProtKB-KW"/>
</dbReference>
<evidence type="ECO:0000256" key="5">
    <source>
        <dbReference type="ARBA" id="ARBA00022555"/>
    </source>
</evidence>
<keyword evidence="13" id="KW-0012">Acyltransferase</keyword>
<evidence type="ECO:0000256" key="9">
    <source>
        <dbReference type="ARBA" id="ARBA00022723"/>
    </source>
</evidence>
<evidence type="ECO:0000256" key="8">
    <source>
        <dbReference type="ARBA" id="ARBA00022694"/>
    </source>
</evidence>
<dbReference type="InterPro" id="IPR058240">
    <property type="entry name" value="rSAM_sf"/>
</dbReference>
<keyword evidence="6" id="KW-0808">Transferase</keyword>
<dbReference type="PANTHER" id="PTHR11135:SF2">
    <property type="entry name" value="ELONGATOR COMPLEX PROTEIN 3"/>
    <property type="match status" value="1"/>
</dbReference>
<accession>A0A2M8AFB7</accession>
<dbReference type="NCBIfam" id="TIGR01211">
    <property type="entry name" value="ELP3"/>
    <property type="match status" value="1"/>
</dbReference>
<feature type="domain" description="Elp3/MiaA/NifB-like radical SAM core" evidence="16">
    <location>
        <begin position="59"/>
        <end position="257"/>
    </location>
</feature>
<evidence type="ECO:0000256" key="6">
    <source>
        <dbReference type="ARBA" id="ARBA00022679"/>
    </source>
</evidence>
<dbReference type="InterPro" id="IPR007197">
    <property type="entry name" value="rSAM"/>
</dbReference>
<dbReference type="InterPro" id="IPR016181">
    <property type="entry name" value="Acyl_CoA_acyltransferase"/>
</dbReference>
<dbReference type="Proteomes" id="UP000230611">
    <property type="component" value="Unassembled WGS sequence"/>
</dbReference>
<dbReference type="SMART" id="SM00729">
    <property type="entry name" value="Elp3"/>
    <property type="match status" value="1"/>
</dbReference>
<gene>
    <name evidence="17" type="ORF">CO116_02335</name>
</gene>
<comment type="caution">
    <text evidence="17">The sequence shown here is derived from an EMBL/GenBank/DDBJ whole genome shotgun (WGS) entry which is preliminary data.</text>
</comment>
<evidence type="ECO:0000256" key="4">
    <source>
        <dbReference type="ARBA" id="ARBA00022485"/>
    </source>
</evidence>
<sequence>MPQSYLSNEPAVMRAIRCGYDPYKQVQLRLRSLEANGHQPTKIELIVIGGTWSALPEKYKYWYIKECFKAANRYESRIMNYESRKNAESHNSLFIIHDSIKSLKEKLAKEQKKNESAKYRLIGITLETRPDYINEKELLEMRQLGATRVELGVQALDDKILQLNKRGHGVAEIVQATELLKNFGFKVTYHIMPGLPGSTPAKDLKMFKQLFVDERFQPDQLKFYPTVVTRGSLLYYWWKAGKYKPYSPKVLENLIIACKKIVPPYVRIIRLIRDIPGESIIAGNMITNLRQMIKDRGIACGCIRCREAREKELRIKNYELRITKYKASGGEEYFLSYESKDGKILYGFCRLRLITRNLQLATRNSKSPLPPLLKGAGLIRELHVYGELVPVGQNKKIQHAGLGKMLMREAERIVARSGYKKIAVIAGVGVRGYYRKFGYKLKNSYMVRDLR</sequence>
<evidence type="ECO:0000256" key="7">
    <source>
        <dbReference type="ARBA" id="ARBA00022691"/>
    </source>
</evidence>
<dbReference type="InterPro" id="IPR039661">
    <property type="entry name" value="ELP3"/>
</dbReference>
<keyword evidence="4" id="KW-0004">4Fe-4S</keyword>
<dbReference type="AlphaFoldDB" id="A0A2M8AFB7"/>
<comment type="catalytic activity">
    <reaction evidence="15">
        <text>uridine(34) in tRNA + acetyl-CoA + S-adenosyl-L-methionine + H2O = 5-(carboxymethyl)uridine(34) in tRNA + 5'-deoxyadenosine + L-methionine + CoA + 2 H(+)</text>
        <dbReference type="Rhea" id="RHEA:61020"/>
        <dbReference type="Rhea" id="RHEA-COMP:10407"/>
        <dbReference type="Rhea" id="RHEA-COMP:11727"/>
        <dbReference type="ChEBI" id="CHEBI:15377"/>
        <dbReference type="ChEBI" id="CHEBI:15378"/>
        <dbReference type="ChEBI" id="CHEBI:17319"/>
        <dbReference type="ChEBI" id="CHEBI:57287"/>
        <dbReference type="ChEBI" id="CHEBI:57288"/>
        <dbReference type="ChEBI" id="CHEBI:57844"/>
        <dbReference type="ChEBI" id="CHEBI:59789"/>
        <dbReference type="ChEBI" id="CHEBI:65315"/>
        <dbReference type="ChEBI" id="CHEBI:74882"/>
        <dbReference type="EC" id="2.3.1.311"/>
    </reaction>
    <physiologicalReaction direction="left-to-right" evidence="15">
        <dbReference type="Rhea" id="RHEA:61021"/>
    </physiologicalReaction>
</comment>
<evidence type="ECO:0000256" key="15">
    <source>
        <dbReference type="ARBA" id="ARBA00047372"/>
    </source>
</evidence>
<evidence type="ECO:0000256" key="1">
    <source>
        <dbReference type="ARBA" id="ARBA00001966"/>
    </source>
</evidence>
<dbReference type="SUPFAM" id="SSF55729">
    <property type="entry name" value="Acyl-CoA N-acyltransferases (Nat)"/>
    <property type="match status" value="1"/>
</dbReference>
<comment type="similarity">
    <text evidence="3">Belongs to the ELP3 family.</text>
</comment>
<evidence type="ECO:0000256" key="11">
    <source>
        <dbReference type="ARBA" id="ARBA00023004"/>
    </source>
</evidence>
<comment type="pathway">
    <text evidence="2">tRNA modification.</text>
</comment>
<dbReference type="Pfam" id="PF04055">
    <property type="entry name" value="Radical_SAM"/>
    <property type="match status" value="1"/>
</dbReference>
<keyword evidence="8" id="KW-0819">tRNA processing</keyword>
<dbReference type="EMBL" id="PFUO01000107">
    <property type="protein sequence ID" value="PJB16318.1"/>
    <property type="molecule type" value="Genomic_DNA"/>
</dbReference>
<evidence type="ECO:0000256" key="14">
    <source>
        <dbReference type="ARBA" id="ARBA00044771"/>
    </source>
</evidence>
<dbReference type="GO" id="GO:0002926">
    <property type="term" value="P:tRNA wobble base 5-methoxycarbonylmethyl-2-thiouridinylation"/>
    <property type="evidence" value="ECO:0007669"/>
    <property type="project" value="TreeGrafter"/>
</dbReference>
<dbReference type="SUPFAM" id="SSF102114">
    <property type="entry name" value="Radical SAM enzymes"/>
    <property type="match status" value="1"/>
</dbReference>
<keyword evidence="9" id="KW-0479">Metal-binding</keyword>
<organism evidence="17 18">
    <name type="scientific">Candidatus Falkowbacteria bacterium CG_4_9_14_3_um_filter_38_19</name>
    <dbReference type="NCBI Taxonomy" id="1974559"/>
    <lineage>
        <taxon>Bacteria</taxon>
        <taxon>Candidatus Falkowiibacteriota</taxon>
    </lineage>
</organism>
<dbReference type="InterPro" id="IPR032432">
    <property type="entry name" value="Radical_SAM_C"/>
</dbReference>
<dbReference type="GO" id="GO:0033588">
    <property type="term" value="C:elongator holoenzyme complex"/>
    <property type="evidence" value="ECO:0007669"/>
    <property type="project" value="TreeGrafter"/>
</dbReference>
<dbReference type="InterPro" id="IPR034687">
    <property type="entry name" value="ELP3-like"/>
</dbReference>
<evidence type="ECO:0000256" key="10">
    <source>
        <dbReference type="ARBA" id="ARBA00022884"/>
    </source>
</evidence>
<evidence type="ECO:0000259" key="16">
    <source>
        <dbReference type="SMART" id="SM00729"/>
    </source>
</evidence>
<protein>
    <recommendedName>
        <fullName evidence="14">tRNA carboxymethyluridine synthase</fullName>
        <ecNumber evidence="14">2.3.1.311</ecNumber>
    </recommendedName>
</protein>
<evidence type="ECO:0000256" key="13">
    <source>
        <dbReference type="ARBA" id="ARBA00023315"/>
    </source>
</evidence>
<proteinExistence type="inferred from homology"/>
<dbReference type="GO" id="GO:0051539">
    <property type="term" value="F:4 iron, 4 sulfur cluster binding"/>
    <property type="evidence" value="ECO:0007669"/>
    <property type="project" value="UniProtKB-KW"/>
</dbReference>
<reference evidence="18" key="1">
    <citation type="submission" date="2017-09" db="EMBL/GenBank/DDBJ databases">
        <title>Depth-based differentiation of microbial function through sediment-hosted aquifers and enrichment of novel symbionts in the deep terrestrial subsurface.</title>
        <authorList>
            <person name="Probst A.J."/>
            <person name="Ladd B."/>
            <person name="Jarett J.K."/>
            <person name="Geller-Mcgrath D.E."/>
            <person name="Sieber C.M.K."/>
            <person name="Emerson J.B."/>
            <person name="Anantharaman K."/>
            <person name="Thomas B.C."/>
            <person name="Malmstrom R."/>
            <person name="Stieglmeier M."/>
            <person name="Klingl A."/>
            <person name="Woyke T."/>
            <person name="Ryan C.M."/>
            <person name="Banfield J.F."/>
        </authorList>
    </citation>
    <scope>NUCLEOTIDE SEQUENCE [LARGE SCALE GENOMIC DNA]</scope>
</reference>
<dbReference type="GO" id="GO:0106261">
    <property type="term" value="F:tRNA uridine(34) acetyltransferase activity"/>
    <property type="evidence" value="ECO:0007669"/>
    <property type="project" value="UniProtKB-EC"/>
</dbReference>
<comment type="cofactor">
    <cofactor evidence="1">
        <name>[4Fe-4S] cluster</name>
        <dbReference type="ChEBI" id="CHEBI:49883"/>
    </cofactor>
</comment>
<keyword evidence="5" id="KW-0820">tRNA-binding</keyword>
<evidence type="ECO:0000313" key="18">
    <source>
        <dbReference type="Proteomes" id="UP000230611"/>
    </source>
</evidence>
<evidence type="ECO:0000256" key="12">
    <source>
        <dbReference type="ARBA" id="ARBA00023014"/>
    </source>
</evidence>
<dbReference type="Gene3D" id="3.80.30.20">
    <property type="entry name" value="tm_1862 like domain"/>
    <property type="match status" value="1"/>
</dbReference>
<dbReference type="PANTHER" id="PTHR11135">
    <property type="entry name" value="HISTONE ACETYLTRANSFERASE-RELATED"/>
    <property type="match status" value="1"/>
</dbReference>
<keyword evidence="12" id="KW-0411">Iron-sulfur</keyword>
<dbReference type="GO" id="GO:0046872">
    <property type="term" value="F:metal ion binding"/>
    <property type="evidence" value="ECO:0007669"/>
    <property type="project" value="UniProtKB-KW"/>
</dbReference>
<dbReference type="GO" id="GO:0005737">
    <property type="term" value="C:cytoplasm"/>
    <property type="evidence" value="ECO:0007669"/>
    <property type="project" value="TreeGrafter"/>
</dbReference>
<name>A0A2M8AFB7_9BACT</name>
<dbReference type="EC" id="2.3.1.311" evidence="14"/>
<dbReference type="Gene3D" id="3.40.630.30">
    <property type="match status" value="1"/>
</dbReference>
<evidence type="ECO:0000256" key="2">
    <source>
        <dbReference type="ARBA" id="ARBA00005217"/>
    </source>
</evidence>
<evidence type="ECO:0000313" key="17">
    <source>
        <dbReference type="EMBL" id="PJB16318.1"/>
    </source>
</evidence>
<dbReference type="InterPro" id="IPR006638">
    <property type="entry name" value="Elp3/MiaA/NifB-like_rSAM"/>
</dbReference>
<dbReference type="Pfam" id="PF16199">
    <property type="entry name" value="Radical_SAM_C"/>
    <property type="match status" value="1"/>
</dbReference>
<keyword evidence="10" id="KW-0694">RNA-binding</keyword>
<dbReference type="InterPro" id="IPR023404">
    <property type="entry name" value="rSAM_horseshoe"/>
</dbReference>
<evidence type="ECO:0000256" key="3">
    <source>
        <dbReference type="ARBA" id="ARBA00005494"/>
    </source>
</evidence>